<gene>
    <name evidence="1" type="ORF">ACFOUW_34690</name>
</gene>
<organism evidence="1 2">
    <name type="scientific">Tenggerimyces flavus</name>
    <dbReference type="NCBI Taxonomy" id="1708749"/>
    <lineage>
        <taxon>Bacteria</taxon>
        <taxon>Bacillati</taxon>
        <taxon>Actinomycetota</taxon>
        <taxon>Actinomycetes</taxon>
        <taxon>Propionibacteriales</taxon>
        <taxon>Nocardioidaceae</taxon>
        <taxon>Tenggerimyces</taxon>
    </lineage>
</organism>
<keyword evidence="2" id="KW-1185">Reference proteome</keyword>
<dbReference type="RefSeq" id="WP_239553875.1">
    <property type="nucleotide sequence ID" value="NZ_JAFBCM010000001.1"/>
</dbReference>
<evidence type="ECO:0008006" key="3">
    <source>
        <dbReference type="Google" id="ProtNLM"/>
    </source>
</evidence>
<dbReference type="Proteomes" id="UP001595699">
    <property type="component" value="Unassembled WGS sequence"/>
</dbReference>
<evidence type="ECO:0000313" key="1">
    <source>
        <dbReference type="EMBL" id="MFC3766025.1"/>
    </source>
</evidence>
<comment type="caution">
    <text evidence="1">The sequence shown here is derived from an EMBL/GenBank/DDBJ whole genome shotgun (WGS) entry which is preliminary data.</text>
</comment>
<accession>A0ABV7YL02</accession>
<reference evidence="2" key="1">
    <citation type="journal article" date="2019" name="Int. J. Syst. Evol. Microbiol.">
        <title>The Global Catalogue of Microorganisms (GCM) 10K type strain sequencing project: providing services to taxonomists for standard genome sequencing and annotation.</title>
        <authorList>
            <consortium name="The Broad Institute Genomics Platform"/>
            <consortium name="The Broad Institute Genome Sequencing Center for Infectious Disease"/>
            <person name="Wu L."/>
            <person name="Ma J."/>
        </authorList>
    </citation>
    <scope>NUCLEOTIDE SEQUENCE [LARGE SCALE GENOMIC DNA]</scope>
    <source>
        <strain evidence="2">CGMCC 4.7241</strain>
    </source>
</reference>
<dbReference type="EMBL" id="JBHRZH010000046">
    <property type="protein sequence ID" value="MFC3766025.1"/>
    <property type="molecule type" value="Genomic_DNA"/>
</dbReference>
<protein>
    <recommendedName>
        <fullName evidence="3">Arsenate reductase</fullName>
    </recommendedName>
</protein>
<evidence type="ECO:0000313" key="2">
    <source>
        <dbReference type="Proteomes" id="UP001595699"/>
    </source>
</evidence>
<proteinExistence type="predicted"/>
<name>A0ABV7YL02_9ACTN</name>
<sequence length="120" mass="12759">MTSSIHDGLAAEGTLAWVDTASPTLPTAEQPIRVAEFNDLFATAVRAVDRVDSTTLRLTFDALAEERAPDLAARETNCCSFFNFDFMPADHDRVTMQVAVPNAYVAVLDGLAARAAAGAA</sequence>